<dbReference type="Proteomes" id="UP001305779">
    <property type="component" value="Unassembled WGS sequence"/>
</dbReference>
<accession>A0ABR0F5V3</accession>
<sequence length="93" mass="10593">MTDPTARNQTTNLRPDDQVDPKQPLFVGDKVKKEVEATTRYYKVTKATLVDHEWTFKLVDWETGLDSHIGLTFKTDELRLVTRAAQKSAGSNK</sequence>
<protein>
    <submittedName>
        <fullName evidence="2">Uncharacterized protein</fullName>
    </submittedName>
</protein>
<comment type="caution">
    <text evidence="2">The sequence shown here is derived from an EMBL/GenBank/DDBJ whole genome shotgun (WGS) entry which is preliminary data.</text>
</comment>
<evidence type="ECO:0000256" key="1">
    <source>
        <dbReference type="SAM" id="MobiDB-lite"/>
    </source>
</evidence>
<organism evidence="2 3">
    <name type="scientific">Zasmidium cellare</name>
    <name type="common">Wine cellar mold</name>
    <name type="synonym">Racodium cellare</name>
    <dbReference type="NCBI Taxonomy" id="395010"/>
    <lineage>
        <taxon>Eukaryota</taxon>
        <taxon>Fungi</taxon>
        <taxon>Dikarya</taxon>
        <taxon>Ascomycota</taxon>
        <taxon>Pezizomycotina</taxon>
        <taxon>Dothideomycetes</taxon>
        <taxon>Dothideomycetidae</taxon>
        <taxon>Mycosphaerellales</taxon>
        <taxon>Mycosphaerellaceae</taxon>
        <taxon>Zasmidium</taxon>
    </lineage>
</organism>
<evidence type="ECO:0000313" key="3">
    <source>
        <dbReference type="Proteomes" id="UP001305779"/>
    </source>
</evidence>
<evidence type="ECO:0000313" key="2">
    <source>
        <dbReference type="EMBL" id="KAK4508373.1"/>
    </source>
</evidence>
<dbReference type="EMBL" id="JAXOVC010000001">
    <property type="protein sequence ID" value="KAK4508373.1"/>
    <property type="molecule type" value="Genomic_DNA"/>
</dbReference>
<reference evidence="2 3" key="1">
    <citation type="journal article" date="2023" name="G3 (Bethesda)">
        <title>A chromosome-level genome assembly of Zasmidium syzygii isolated from banana leaves.</title>
        <authorList>
            <person name="van Westerhoven A.C."/>
            <person name="Mehrabi R."/>
            <person name="Talebi R."/>
            <person name="Steentjes M.B.F."/>
            <person name="Corcolon B."/>
            <person name="Chong P.A."/>
            <person name="Kema G.H.J."/>
            <person name="Seidl M.F."/>
        </authorList>
    </citation>
    <scope>NUCLEOTIDE SEQUENCE [LARGE SCALE GENOMIC DNA]</scope>
    <source>
        <strain evidence="2 3">P124</strain>
    </source>
</reference>
<name>A0ABR0F5V3_ZASCE</name>
<proteinExistence type="predicted"/>
<feature type="compositionally biased region" description="Polar residues" evidence="1">
    <location>
        <begin position="1"/>
        <end position="13"/>
    </location>
</feature>
<gene>
    <name evidence="2" type="ORF">PRZ48_002111</name>
</gene>
<feature type="region of interest" description="Disordered" evidence="1">
    <location>
        <begin position="1"/>
        <end position="24"/>
    </location>
</feature>
<keyword evidence="3" id="KW-1185">Reference proteome</keyword>